<dbReference type="PANTHER" id="PTHR30250:SF26">
    <property type="entry name" value="PSMA PROTEIN"/>
    <property type="match status" value="1"/>
</dbReference>
<feature type="transmembrane region" description="Helical" evidence="6">
    <location>
        <begin position="181"/>
        <end position="200"/>
    </location>
</feature>
<keyword evidence="8" id="KW-1185">Reference proteome</keyword>
<evidence type="ECO:0000256" key="6">
    <source>
        <dbReference type="SAM" id="Phobius"/>
    </source>
</evidence>
<sequence length="425" mass="45487">MSLERNILANYVGSGAVALAPILALPWYLAALGPQQFGFVGFVTTLQAVLNLLDAGMSQALVREISLRSAGEGAVKPRTATLLYGFERFYWALALLICLGLALLAGPIARHWLHLDAAAQASGHAAVFGAAAIFATMFPGSLYRSLLVGTEHQVTLNKILLIATLLRHGGAVLAVTCWPSLTVYLVWHVAAGLFETALRARAAWSATGTRRRDARWHGEVIRQAWPAVAGLAVASGLGALTMQLDKLLLSNLVPIADFGYYVIASSAAGGLFLLTYPLMQAVLPRALRLKADPMALGRLYLRLFGAIAVIAASGVMVYAVPGPALLQWWLKDAHAAAVVYPLLGWLLVGAILNAFYNIGYTHWLVHGKIDRIFQINVLTGALCLLIIPIMVARFGVVGATSGWLVINLVALIASLPGLFQLHRVH</sequence>
<feature type="transmembrane region" description="Helical" evidence="6">
    <location>
        <begin position="260"/>
        <end position="279"/>
    </location>
</feature>
<evidence type="ECO:0000313" key="8">
    <source>
        <dbReference type="Proteomes" id="UP000248856"/>
    </source>
</evidence>
<comment type="subcellular location">
    <subcellularLocation>
        <location evidence="1">Cell membrane</location>
        <topology evidence="1">Multi-pass membrane protein</topology>
    </subcellularLocation>
</comment>
<feature type="transmembrane region" description="Helical" evidence="6">
    <location>
        <begin position="220"/>
        <end position="240"/>
    </location>
</feature>
<keyword evidence="2" id="KW-1003">Cell membrane</keyword>
<feature type="transmembrane region" description="Helical" evidence="6">
    <location>
        <begin position="7"/>
        <end position="29"/>
    </location>
</feature>
<keyword evidence="4 6" id="KW-1133">Transmembrane helix</keyword>
<evidence type="ECO:0000256" key="4">
    <source>
        <dbReference type="ARBA" id="ARBA00022989"/>
    </source>
</evidence>
<evidence type="ECO:0000313" key="7">
    <source>
        <dbReference type="EMBL" id="RAR81797.1"/>
    </source>
</evidence>
<evidence type="ECO:0000256" key="1">
    <source>
        <dbReference type="ARBA" id="ARBA00004651"/>
    </source>
</evidence>
<name>A0A328ZGC1_9BURK</name>
<feature type="transmembrane region" description="Helical" evidence="6">
    <location>
        <begin position="402"/>
        <end position="421"/>
    </location>
</feature>
<proteinExistence type="predicted"/>
<dbReference type="EMBL" id="QLTA01000019">
    <property type="protein sequence ID" value="RAR81797.1"/>
    <property type="molecule type" value="Genomic_DNA"/>
</dbReference>
<dbReference type="OrthoDB" id="653189at2"/>
<feature type="transmembrane region" description="Helical" evidence="6">
    <location>
        <begin position="377"/>
        <end position="396"/>
    </location>
</feature>
<keyword evidence="3 6" id="KW-0812">Transmembrane</keyword>
<comment type="caution">
    <text evidence="7">The sequence shown here is derived from an EMBL/GenBank/DDBJ whole genome shotgun (WGS) entry which is preliminary data.</text>
</comment>
<evidence type="ECO:0000256" key="3">
    <source>
        <dbReference type="ARBA" id="ARBA00022692"/>
    </source>
</evidence>
<feature type="transmembrane region" description="Helical" evidence="6">
    <location>
        <begin position="121"/>
        <end position="143"/>
    </location>
</feature>
<evidence type="ECO:0000256" key="5">
    <source>
        <dbReference type="ARBA" id="ARBA00023136"/>
    </source>
</evidence>
<organism evidence="7 8">
    <name type="scientific">Paracidovorax anthurii</name>
    <dbReference type="NCBI Taxonomy" id="78229"/>
    <lineage>
        <taxon>Bacteria</taxon>
        <taxon>Pseudomonadati</taxon>
        <taxon>Pseudomonadota</taxon>
        <taxon>Betaproteobacteria</taxon>
        <taxon>Burkholderiales</taxon>
        <taxon>Comamonadaceae</taxon>
        <taxon>Paracidovorax</taxon>
    </lineage>
</organism>
<protein>
    <submittedName>
        <fullName evidence="7">O-antigen/teichoic acid export membrane protein</fullName>
    </submittedName>
</protein>
<dbReference type="AlphaFoldDB" id="A0A328ZGC1"/>
<gene>
    <name evidence="7" type="ORF">AX018_101941</name>
</gene>
<dbReference type="GO" id="GO:0005886">
    <property type="term" value="C:plasma membrane"/>
    <property type="evidence" value="ECO:0007669"/>
    <property type="project" value="UniProtKB-SubCell"/>
</dbReference>
<feature type="transmembrane region" description="Helical" evidence="6">
    <location>
        <begin position="89"/>
        <end position="109"/>
    </location>
</feature>
<reference evidence="7 8" key="1">
    <citation type="submission" date="2018-06" db="EMBL/GenBank/DDBJ databases">
        <title>Genomic Encyclopedia of Archaeal and Bacterial Type Strains, Phase II (KMG-II): from individual species to whole genera.</title>
        <authorList>
            <person name="Goeker M."/>
        </authorList>
    </citation>
    <scope>NUCLEOTIDE SEQUENCE [LARGE SCALE GENOMIC DNA]</scope>
    <source>
        <strain evidence="7 8">CFPB 3232</strain>
    </source>
</reference>
<accession>A0A328ZGC1</accession>
<dbReference type="Proteomes" id="UP000248856">
    <property type="component" value="Unassembled WGS sequence"/>
</dbReference>
<feature type="transmembrane region" description="Helical" evidence="6">
    <location>
        <begin position="299"/>
        <end position="321"/>
    </location>
</feature>
<evidence type="ECO:0000256" key="2">
    <source>
        <dbReference type="ARBA" id="ARBA00022475"/>
    </source>
</evidence>
<keyword evidence="5 6" id="KW-0472">Membrane</keyword>
<dbReference type="RefSeq" id="WP_111877388.1">
    <property type="nucleotide sequence ID" value="NZ_CBCSGC010000144.1"/>
</dbReference>
<dbReference type="PANTHER" id="PTHR30250">
    <property type="entry name" value="PST FAMILY PREDICTED COLANIC ACID TRANSPORTER"/>
    <property type="match status" value="1"/>
</dbReference>
<dbReference type="InterPro" id="IPR050833">
    <property type="entry name" value="Poly_Biosynth_Transport"/>
</dbReference>
<feature type="transmembrane region" description="Helical" evidence="6">
    <location>
        <begin position="333"/>
        <end position="356"/>
    </location>
</feature>